<dbReference type="Gene3D" id="3.40.50.1110">
    <property type="entry name" value="SGNH hydrolase"/>
    <property type="match status" value="1"/>
</dbReference>
<dbReference type="GO" id="GO:0006644">
    <property type="term" value="P:phospholipid metabolic process"/>
    <property type="evidence" value="ECO:0007669"/>
    <property type="project" value="TreeGrafter"/>
</dbReference>
<feature type="transmembrane region" description="Helical" evidence="1">
    <location>
        <begin position="460"/>
        <end position="483"/>
    </location>
</feature>
<dbReference type="SUPFAM" id="SSF52266">
    <property type="entry name" value="SGNH hydrolase"/>
    <property type="match status" value="1"/>
</dbReference>
<reference evidence="3" key="1">
    <citation type="submission" date="2015-08" db="UniProtKB">
        <authorList>
            <consortium name="WormBaseParasite"/>
        </authorList>
    </citation>
    <scope>IDENTIFICATION</scope>
</reference>
<dbReference type="Pfam" id="PF00657">
    <property type="entry name" value="Lipase_GDSL"/>
    <property type="match status" value="1"/>
</dbReference>
<keyword evidence="1" id="KW-1133">Transmembrane helix</keyword>
<evidence type="ECO:0000256" key="1">
    <source>
        <dbReference type="SAM" id="Phobius"/>
    </source>
</evidence>
<accession>A0A0K0ECC2</accession>
<name>A0A0K0ECC2_STRER</name>
<sequence>MKKYYKKLFFYFIISIIIIIIKLVNSDFQDYEQNYIDKYLENDEFDNTIDIHKKNEKSFDEKINNELLKKKDDSLEDYDDENFENGKTSILIKKTFSDGKTFNCQKVKKEFYTGYKPEKINPEDIDIVAAMGDSLSTGMGLWQNLKIEFRGAVFTIGGDSYLEGLVTIPAILQLFNQNLMGESHGMGNVDHLPLHQFNVAVSGSQTDNLEEQASKLVSRIYKIFDRNDLEHKWILIFITIGTEEICNYCDPPSITHIRKAVKILRKQLPKIFVVLIGPLYVASTIKPQFNILRNRCPCLKKMNEIDYETLYNKWIDGFETFERDTALLKFKNFGLIGIPKLELISNKPEYYLMKGQPLLNRRGHSYAAKWLWNRLIAGKNYNTTSKSIENDPYYCPPLECPYFKVMANEIECKVETIKEHQEHIEEAKKRFSIFGENDTFSNWHQSKNLTRTQKMIKKNIIVIVTVIILLCFIIVLAVGRHIYINQSTRLS</sequence>
<dbReference type="GO" id="GO:0004620">
    <property type="term" value="F:phospholipase activity"/>
    <property type="evidence" value="ECO:0007669"/>
    <property type="project" value="InterPro"/>
</dbReference>
<feature type="transmembrane region" description="Helical" evidence="1">
    <location>
        <begin position="7"/>
        <end position="24"/>
    </location>
</feature>
<dbReference type="InterPro" id="IPR038885">
    <property type="entry name" value="PLB1"/>
</dbReference>
<keyword evidence="1" id="KW-0812">Transmembrane</keyword>
<protein>
    <submittedName>
        <fullName evidence="3 4">Lipase_GDSL domain-containing protein</fullName>
    </submittedName>
</protein>
<dbReference type="STRING" id="6248.A0A0K0ECC2"/>
<keyword evidence="1" id="KW-0472">Membrane</keyword>
<dbReference type="Proteomes" id="UP000035681">
    <property type="component" value="Unplaced"/>
</dbReference>
<evidence type="ECO:0000313" key="3">
    <source>
        <dbReference type="WBParaSite" id="SSTP_0000713900.1"/>
    </source>
</evidence>
<proteinExistence type="predicted"/>
<dbReference type="InterPro" id="IPR036514">
    <property type="entry name" value="SGNH_hydro_sf"/>
</dbReference>
<dbReference type="InterPro" id="IPR001087">
    <property type="entry name" value="GDSL"/>
</dbReference>
<evidence type="ECO:0000313" key="4">
    <source>
        <dbReference type="WBParaSite" id="TCONS_00006716.p1"/>
    </source>
</evidence>
<evidence type="ECO:0000313" key="2">
    <source>
        <dbReference type="Proteomes" id="UP000035681"/>
    </source>
</evidence>
<dbReference type="PANTHER" id="PTHR21325:SF23">
    <property type="entry name" value="LIPASE_GDSL DOMAIN-CONTAINING PROTEIN"/>
    <property type="match status" value="1"/>
</dbReference>
<keyword evidence="2" id="KW-1185">Reference proteome</keyword>
<dbReference type="AlphaFoldDB" id="A0A0K0ECC2"/>
<dbReference type="WBParaSite" id="SSTP_0000713900.1">
    <property type="protein sequence ID" value="SSTP_0000713900.1"/>
    <property type="gene ID" value="SSTP_0000713900"/>
</dbReference>
<dbReference type="WBParaSite" id="TCONS_00006716.p1">
    <property type="protein sequence ID" value="TCONS_00006716.p1"/>
    <property type="gene ID" value="XLOC_004837"/>
</dbReference>
<organism evidence="3">
    <name type="scientific">Strongyloides stercoralis</name>
    <name type="common">Threadworm</name>
    <dbReference type="NCBI Taxonomy" id="6248"/>
    <lineage>
        <taxon>Eukaryota</taxon>
        <taxon>Metazoa</taxon>
        <taxon>Ecdysozoa</taxon>
        <taxon>Nematoda</taxon>
        <taxon>Chromadorea</taxon>
        <taxon>Rhabditida</taxon>
        <taxon>Tylenchina</taxon>
        <taxon>Panagrolaimomorpha</taxon>
        <taxon>Strongyloidoidea</taxon>
        <taxon>Strongyloididae</taxon>
        <taxon>Strongyloides</taxon>
    </lineage>
</organism>
<dbReference type="PANTHER" id="PTHR21325">
    <property type="entry name" value="PHOSPHOLIPASE B, PLB1"/>
    <property type="match status" value="1"/>
</dbReference>